<dbReference type="EMBL" id="CP002631">
    <property type="protein sequence ID" value="AEB13964.1"/>
    <property type="molecule type" value="Genomic_DNA"/>
</dbReference>
<proteinExistence type="predicted"/>
<reference evidence="2" key="2">
    <citation type="submission" date="2011-04" db="EMBL/GenBank/DDBJ databases">
        <title>The complete genome of chromosome of Treponema succinifaciens DSM 2489.</title>
        <authorList>
            <person name="Lucas S."/>
            <person name="Copeland A."/>
            <person name="Lapidus A."/>
            <person name="Bruce D."/>
            <person name="Goodwin L."/>
            <person name="Pitluck S."/>
            <person name="Peters L."/>
            <person name="Kyrpides N."/>
            <person name="Mavromatis K."/>
            <person name="Ivanova N."/>
            <person name="Ovchinnikova G."/>
            <person name="Teshima H."/>
            <person name="Detter J.C."/>
            <person name="Tapia R."/>
            <person name="Han C."/>
            <person name="Land M."/>
            <person name="Hauser L."/>
            <person name="Markowitz V."/>
            <person name="Cheng J.-F."/>
            <person name="Hugenholtz P."/>
            <person name="Woyke T."/>
            <person name="Wu D."/>
            <person name="Gronow S."/>
            <person name="Wellnitz S."/>
            <person name="Brambilla E."/>
            <person name="Klenk H.-P."/>
            <person name="Eisen J.A."/>
        </authorList>
    </citation>
    <scope>NUCLEOTIDE SEQUENCE [LARGE SCALE GENOMIC DNA]</scope>
    <source>
        <strain evidence="2">ATCC 33096 / DSM 2489 / 6091</strain>
    </source>
</reference>
<name>F2NVI5_TRES6</name>
<dbReference type="KEGG" id="tsu:Tresu_1048"/>
<accession>F2NVI5</accession>
<dbReference type="SUPFAM" id="SSF102829">
    <property type="entry name" value="Cell division protein ZapA-like"/>
    <property type="match status" value="1"/>
</dbReference>
<dbReference type="InterPro" id="IPR007838">
    <property type="entry name" value="Cell_div_ZapA-like"/>
</dbReference>
<evidence type="ECO:0000313" key="1">
    <source>
        <dbReference type="EMBL" id="AEB13964.1"/>
    </source>
</evidence>
<organism evidence="1 2">
    <name type="scientific">Treponema succinifaciens (strain ATCC 33096 / DSM 2489 / 6091)</name>
    <dbReference type="NCBI Taxonomy" id="869209"/>
    <lineage>
        <taxon>Bacteria</taxon>
        <taxon>Pseudomonadati</taxon>
        <taxon>Spirochaetota</taxon>
        <taxon>Spirochaetia</taxon>
        <taxon>Spirochaetales</taxon>
        <taxon>Treponemataceae</taxon>
        <taxon>Treponema</taxon>
    </lineage>
</organism>
<protein>
    <recommendedName>
        <fullName evidence="3">Cell division protein ZapA</fullName>
    </recommendedName>
</protein>
<reference evidence="1 2" key="1">
    <citation type="journal article" date="2011" name="Stand. Genomic Sci.">
        <title>Complete genome sequence of Treponema succinifaciens type strain (6091).</title>
        <authorList>
            <person name="Han C."/>
            <person name="Gronow S."/>
            <person name="Teshima H."/>
            <person name="Lapidus A."/>
            <person name="Nolan M."/>
            <person name="Lucas S."/>
            <person name="Hammon N."/>
            <person name="Deshpande S."/>
            <person name="Cheng J.F."/>
            <person name="Zeytun A."/>
            <person name="Tapia R."/>
            <person name="Goodwin L."/>
            <person name="Pitluck S."/>
            <person name="Liolios K."/>
            <person name="Pagani I."/>
            <person name="Ivanova N."/>
            <person name="Mavromatis K."/>
            <person name="Mikhailova N."/>
            <person name="Huntemann M."/>
            <person name="Pati A."/>
            <person name="Chen A."/>
            <person name="Palaniappan K."/>
            <person name="Land M."/>
            <person name="Hauser L."/>
            <person name="Brambilla E.M."/>
            <person name="Rohde M."/>
            <person name="Goker M."/>
            <person name="Woyke T."/>
            <person name="Bristow J."/>
            <person name="Eisen J.A."/>
            <person name="Markowitz V."/>
            <person name="Hugenholtz P."/>
            <person name="Kyrpides N.C."/>
            <person name="Klenk H.P."/>
            <person name="Detter J.C."/>
        </authorList>
    </citation>
    <scope>NUCLEOTIDE SEQUENCE [LARGE SCALE GENOMIC DNA]</scope>
    <source>
        <strain evidence="2">ATCC 33096 / DSM 2489 / 6091</strain>
    </source>
</reference>
<keyword evidence="2" id="KW-1185">Reference proteome</keyword>
<sequence>MGKLQIELLGASFSAQASEDDAYLAKLLSYYKEITESIKNSSGVKDSLKISILSGIALVDELYKEKQKSISLSKAVPTEDDEKAERIAQNIIEKISGALE</sequence>
<evidence type="ECO:0000313" key="2">
    <source>
        <dbReference type="Proteomes" id="UP000006852"/>
    </source>
</evidence>
<dbReference type="InterPro" id="IPR036192">
    <property type="entry name" value="Cell_div_ZapA-like_sf"/>
</dbReference>
<dbReference type="RefSeq" id="WP_013701254.1">
    <property type="nucleotide sequence ID" value="NC_015385.1"/>
</dbReference>
<dbReference type="STRING" id="869209.Tresu_1048"/>
<dbReference type="AlphaFoldDB" id="F2NVI5"/>
<evidence type="ECO:0008006" key="3">
    <source>
        <dbReference type="Google" id="ProtNLM"/>
    </source>
</evidence>
<dbReference type="GeneID" id="302998207"/>
<gene>
    <name evidence="1" type="ordered locus">Tresu_1048</name>
</gene>
<dbReference type="HOGENOM" id="CLU_116623_5_0_12"/>
<dbReference type="Proteomes" id="UP000006852">
    <property type="component" value="Chromosome"/>
</dbReference>
<dbReference type="eggNOG" id="COG3027">
    <property type="taxonomic scope" value="Bacteria"/>
</dbReference>
<dbReference type="Pfam" id="PF05164">
    <property type="entry name" value="ZapA"/>
    <property type="match status" value="1"/>
</dbReference>
<dbReference type="OrthoDB" id="360980at2"/>